<feature type="transmembrane region" description="Helical" evidence="6">
    <location>
        <begin position="119"/>
        <end position="137"/>
    </location>
</feature>
<feature type="transmembrane region" description="Helical" evidence="6">
    <location>
        <begin position="454"/>
        <end position="471"/>
    </location>
</feature>
<dbReference type="PROSITE" id="PS50850">
    <property type="entry name" value="MFS"/>
    <property type="match status" value="1"/>
</dbReference>
<dbReference type="InterPro" id="IPR020846">
    <property type="entry name" value="MFS_dom"/>
</dbReference>
<proteinExistence type="inferred from homology"/>
<name>A0A875RZQ7_EENNA</name>
<comment type="subcellular location">
    <subcellularLocation>
        <location evidence="1">Membrane</location>
        <topology evidence="1">Multi-pass membrane protein</topology>
    </subcellularLocation>
</comment>
<feature type="transmembrane region" description="Helical" evidence="6">
    <location>
        <begin position="149"/>
        <end position="166"/>
    </location>
</feature>
<evidence type="ECO:0000256" key="1">
    <source>
        <dbReference type="ARBA" id="ARBA00004141"/>
    </source>
</evidence>
<keyword evidence="9" id="KW-1185">Reference proteome</keyword>
<dbReference type="Gene3D" id="1.20.1720.10">
    <property type="entry name" value="Multidrug resistance protein D"/>
    <property type="match status" value="1"/>
</dbReference>
<feature type="transmembrane region" description="Helical" evidence="6">
    <location>
        <begin position="351"/>
        <end position="371"/>
    </location>
</feature>
<dbReference type="PRINTS" id="PR01036">
    <property type="entry name" value="TCRTETB"/>
</dbReference>
<dbReference type="KEGG" id="bnn:FOA43_000682"/>
<keyword evidence="4 6" id="KW-1133">Transmembrane helix</keyword>
<feature type="transmembrane region" description="Helical" evidence="6">
    <location>
        <begin position="377"/>
        <end position="401"/>
    </location>
</feature>
<feature type="transmembrane region" description="Helical" evidence="6">
    <location>
        <begin position="90"/>
        <end position="113"/>
    </location>
</feature>
<dbReference type="PANTHER" id="PTHR23501">
    <property type="entry name" value="MAJOR FACILITATOR SUPERFAMILY"/>
    <property type="match status" value="1"/>
</dbReference>
<evidence type="ECO:0000256" key="4">
    <source>
        <dbReference type="ARBA" id="ARBA00022989"/>
    </source>
</evidence>
<keyword evidence="5 6" id="KW-0472">Membrane</keyword>
<organism evidence="8 9">
    <name type="scientific">Eeniella nana</name>
    <name type="common">Yeast</name>
    <name type="synonym">Brettanomyces nanus</name>
    <dbReference type="NCBI Taxonomy" id="13502"/>
    <lineage>
        <taxon>Eukaryota</taxon>
        <taxon>Fungi</taxon>
        <taxon>Dikarya</taxon>
        <taxon>Ascomycota</taxon>
        <taxon>Saccharomycotina</taxon>
        <taxon>Pichiomycetes</taxon>
        <taxon>Pichiales</taxon>
        <taxon>Pichiaceae</taxon>
        <taxon>Brettanomyces</taxon>
    </lineage>
</organism>
<dbReference type="SUPFAM" id="SSF103473">
    <property type="entry name" value="MFS general substrate transporter"/>
    <property type="match status" value="1"/>
</dbReference>
<keyword evidence="3 6" id="KW-0812">Transmembrane</keyword>
<feature type="transmembrane region" description="Helical" evidence="6">
    <location>
        <begin position="413"/>
        <end position="434"/>
    </location>
</feature>
<dbReference type="Pfam" id="PF07690">
    <property type="entry name" value="MFS_1"/>
    <property type="match status" value="1"/>
</dbReference>
<dbReference type="GO" id="GO:0022857">
    <property type="term" value="F:transmembrane transporter activity"/>
    <property type="evidence" value="ECO:0007669"/>
    <property type="project" value="InterPro"/>
</dbReference>
<evidence type="ECO:0000256" key="3">
    <source>
        <dbReference type="ARBA" id="ARBA00022692"/>
    </source>
</evidence>
<dbReference type="RefSeq" id="XP_038776937.1">
    <property type="nucleotide sequence ID" value="XM_038921009.1"/>
</dbReference>
<dbReference type="AlphaFoldDB" id="A0A875RZQ7"/>
<feature type="transmembrane region" description="Helical" evidence="6">
    <location>
        <begin position="48"/>
        <end position="69"/>
    </location>
</feature>
<evidence type="ECO:0000313" key="8">
    <source>
        <dbReference type="EMBL" id="QPG73372.1"/>
    </source>
</evidence>
<dbReference type="GO" id="GO:0005886">
    <property type="term" value="C:plasma membrane"/>
    <property type="evidence" value="ECO:0007669"/>
    <property type="project" value="TreeGrafter"/>
</dbReference>
<reference evidence="8" key="1">
    <citation type="submission" date="2020-10" db="EMBL/GenBank/DDBJ databases">
        <authorList>
            <person name="Roach M.J.R."/>
        </authorList>
    </citation>
    <scope>NUCLEOTIDE SEQUENCE</scope>
    <source>
        <strain evidence="8">CBS 1945</strain>
    </source>
</reference>
<dbReference type="PANTHER" id="PTHR23501:SF198">
    <property type="entry name" value="AZOLE RESISTANCE PROTEIN 1-RELATED"/>
    <property type="match status" value="1"/>
</dbReference>
<dbReference type="InterPro" id="IPR011701">
    <property type="entry name" value="MFS"/>
</dbReference>
<dbReference type="GeneID" id="62194083"/>
<dbReference type="OrthoDB" id="10021397at2759"/>
<feature type="transmembrane region" description="Helical" evidence="6">
    <location>
        <begin position="178"/>
        <end position="201"/>
    </location>
</feature>
<comment type="similarity">
    <text evidence="2">Belongs to the major facilitator superfamily.</text>
</comment>
<gene>
    <name evidence="8" type="ORF">FOA43_000682</name>
</gene>
<evidence type="ECO:0000256" key="2">
    <source>
        <dbReference type="ARBA" id="ARBA00008335"/>
    </source>
</evidence>
<evidence type="ECO:0000259" key="7">
    <source>
        <dbReference type="PROSITE" id="PS50850"/>
    </source>
</evidence>
<evidence type="ECO:0000256" key="5">
    <source>
        <dbReference type="ARBA" id="ARBA00023136"/>
    </source>
</evidence>
<protein>
    <recommendedName>
        <fullName evidence="7">Major facilitator superfamily (MFS) profile domain-containing protein</fullName>
    </recommendedName>
</protein>
<dbReference type="Gene3D" id="1.20.1250.20">
    <property type="entry name" value="MFS general substrate transporter like domains"/>
    <property type="match status" value="1"/>
</dbReference>
<dbReference type="InterPro" id="IPR036259">
    <property type="entry name" value="MFS_trans_sf"/>
</dbReference>
<feature type="transmembrane region" description="Helical" evidence="6">
    <location>
        <begin position="521"/>
        <end position="539"/>
    </location>
</feature>
<feature type="transmembrane region" description="Helical" evidence="6">
    <location>
        <begin position="208"/>
        <end position="226"/>
    </location>
</feature>
<feature type="domain" description="Major facilitator superfamily (MFS) profile" evidence="7">
    <location>
        <begin position="55"/>
        <end position="544"/>
    </location>
</feature>
<accession>A0A875RZQ7</accession>
<feature type="transmembrane region" description="Helical" evidence="6">
    <location>
        <begin position="316"/>
        <end position="339"/>
    </location>
</feature>
<evidence type="ECO:0000313" key="9">
    <source>
        <dbReference type="Proteomes" id="UP000662931"/>
    </source>
</evidence>
<feature type="transmembrane region" description="Helical" evidence="6">
    <location>
        <begin position="246"/>
        <end position="265"/>
    </location>
</feature>
<dbReference type="Proteomes" id="UP000662931">
    <property type="component" value="Chromosome 1"/>
</dbReference>
<evidence type="ECO:0000256" key="6">
    <source>
        <dbReference type="SAM" id="Phobius"/>
    </source>
</evidence>
<feature type="transmembrane region" description="Helical" evidence="6">
    <location>
        <begin position="277"/>
        <end position="296"/>
    </location>
</feature>
<sequence length="552" mass="60133">MEELISSSEECKITNESAKVIDLETFQVKKFRESDAGDGTVREDHLLYGFKLIVCVISLILCVFLVALDQMITAAVLTTISDHFQEFNKMTWITAAFLMPMGVCSQVWARLSISFGRKWIVIAGIILFEIGSLVAAISSSMNMFIGGRAIQGVGGSSIMTVVMVIATEITTIDKKPLVLASLSSTFVVASVLGPIIGGIFGTYVSWRWCFYLNICFGAVIFPFFIFTYKPKPPVGTFFEKLNTVDFLNCGLMMSSLVLLLLALSFGETGNTWKSSSVICCFVLGSLLLVAFCIDNFKYSKYPAIPPDIVSNVKADMAFLAFIMNFSCFMVLIQFLSIYFENVAGHNAFHTGLSLIPCAIPVALSAMFSAVIMKKYLLIKPICLISAVMLPISVGLLLLLPVQENMGRSIGFQILLGIATGLNFQGPMMSGLILAPKTPGSNILTMALFNSGRNIASAFFSLIAGVIYSATLKSALPQVASKLQETGISLTDVVSQISLLQEMNAHDQNLVINQIMHSIQNVFYLGLALSFVAFICTLFISDKKLPESDEVEA</sequence>
<dbReference type="EMBL" id="CP064812">
    <property type="protein sequence ID" value="QPG73372.1"/>
    <property type="molecule type" value="Genomic_DNA"/>
</dbReference>